<evidence type="ECO:0000256" key="7">
    <source>
        <dbReference type="ARBA" id="ARBA00023034"/>
    </source>
</evidence>
<evidence type="ECO:0000256" key="5">
    <source>
        <dbReference type="ARBA" id="ARBA00022968"/>
    </source>
</evidence>
<keyword evidence="10" id="KW-0325">Glycoprotein</keyword>
<dbReference type="FunCoup" id="B3MP25">
    <property type="interactions" value="69"/>
</dbReference>
<keyword evidence="9 11" id="KW-1015">Disulfide bond</keyword>
<evidence type="ECO:0000256" key="9">
    <source>
        <dbReference type="ARBA" id="ARBA00023157"/>
    </source>
</evidence>
<keyword evidence="11" id="KW-0328">Glycosyltransferase</keyword>
<sequence>MNAHLKVLTRLLLAILLISLVSTIFLGNRIHRRVVVSIEQPTQRVRPSQGNITKIPLWAITIAQSAISQNELNILRVQRNGTFILPVPKGIRKDWHDYEAMKEDSLRIGLGEQGKPAELNDPLDEELINELQDQHGFNGLLSDRISLNRSLPDARPVGCKDRKYSEKLPKASVIIVFHNEHLSALLRSIHSIVNRSPSILLEEVILVDDASTLKNLGENLDKYLGQNFPNITKLIRMKAREGLVKSRLRGAGIAAGQVLIFMDSHIEVGYNWLPPLLEPIVIHPYIVTSPIFDSITASTLEYGFGPEVFRSGFDWSFQIKYMKTIGTDMGDGSNPYRTPLVVGAVAIDRTFFWGLGGFDDQLDIWGGEEFELSFKVWMCGGMGLHVPCSRIGHISRRGMSPKKSARNYNFVIRNYKRVAEIWMDDYKKYVYERNPEVYKSADAGQLAARRTLRKELRCQSFDWYMHNVANDVLENFPPIEPPPLASGSIRNVGFPELCIHAKSRYGYGPSVLSPCLGNSTHPGERQNWDLTHKHEIRLNHSNDCLEAHGDQKNVAIWVYRCHSLGGNQFWNYNEKIHWLTLGSWGLCLEAAWTKGSKQGKIEIKRCKKYNNFQKWTFSDSALKMLVVRPTRM</sequence>
<dbReference type="OMA" id="IMVFHNT"/>
<dbReference type="Gene3D" id="3.90.550.10">
    <property type="entry name" value="Spore Coat Polysaccharide Biosynthesis Protein SpsA, Chain A"/>
    <property type="match status" value="1"/>
</dbReference>
<dbReference type="InterPro" id="IPR000772">
    <property type="entry name" value="Ricin_B_lectin"/>
</dbReference>
<comment type="similarity">
    <text evidence="2 11">Belongs to the glycosyltransferase 2 family. GalNAc-T subfamily.</text>
</comment>
<dbReference type="InterPro" id="IPR035992">
    <property type="entry name" value="Ricin_B-like_lectins"/>
</dbReference>
<dbReference type="AlphaFoldDB" id="B3MP25"/>
<dbReference type="OrthoDB" id="7841942at2759"/>
<dbReference type="SUPFAM" id="SSF53448">
    <property type="entry name" value="Nucleotide-diphospho-sugar transferases"/>
    <property type="match status" value="1"/>
</dbReference>
<dbReference type="GO" id="GO:0000139">
    <property type="term" value="C:Golgi membrane"/>
    <property type="evidence" value="ECO:0007669"/>
    <property type="project" value="UniProtKB-SubCell"/>
</dbReference>
<keyword evidence="3" id="KW-0812">Transmembrane</keyword>
<dbReference type="GO" id="GO:0006493">
    <property type="term" value="P:protein O-linked glycosylation"/>
    <property type="evidence" value="ECO:0007669"/>
    <property type="project" value="TreeGrafter"/>
</dbReference>
<feature type="domain" description="Ricin B lectin" evidence="12">
    <location>
        <begin position="486"/>
        <end position="618"/>
    </location>
</feature>
<dbReference type="GO" id="GO:0030246">
    <property type="term" value="F:carbohydrate binding"/>
    <property type="evidence" value="ECO:0007669"/>
    <property type="project" value="UniProtKB-KW"/>
</dbReference>
<dbReference type="Gene3D" id="2.80.10.50">
    <property type="match status" value="1"/>
</dbReference>
<evidence type="ECO:0000259" key="12">
    <source>
        <dbReference type="SMART" id="SM00458"/>
    </source>
</evidence>
<evidence type="ECO:0000256" key="4">
    <source>
        <dbReference type="ARBA" id="ARBA00022734"/>
    </source>
</evidence>
<dbReference type="PANTHER" id="PTHR11675:SF134">
    <property type="entry name" value="N-ACETYLGALACTOSAMINYLTRANSFERASE 4-RELATED"/>
    <property type="match status" value="1"/>
</dbReference>
<keyword evidence="11" id="KW-0464">Manganese</keyword>
<protein>
    <recommendedName>
        <fullName evidence="11">Polypeptide N-acetylgalactosaminyltransferase</fullName>
        <ecNumber evidence="11">2.4.1.-</ecNumber>
    </recommendedName>
    <alternativeName>
        <fullName evidence="11">Protein-UDP acetylgalactosaminyltransferase</fullName>
    </alternativeName>
</protein>
<evidence type="ECO:0000256" key="3">
    <source>
        <dbReference type="ARBA" id="ARBA00022692"/>
    </source>
</evidence>
<dbReference type="PhylomeDB" id="B3MP25"/>
<dbReference type="InterPro" id="IPR029044">
    <property type="entry name" value="Nucleotide-diphossugar_trans"/>
</dbReference>
<keyword evidence="4 11" id="KW-0430">Lectin</keyword>
<dbReference type="SMR" id="B3MP25"/>
<dbReference type="InterPro" id="IPR001173">
    <property type="entry name" value="Glyco_trans_2-like"/>
</dbReference>
<evidence type="ECO:0000256" key="1">
    <source>
        <dbReference type="ARBA" id="ARBA00004323"/>
    </source>
</evidence>
<organism evidence="13 14">
    <name type="scientific">Drosophila ananassae</name>
    <name type="common">Fruit fly</name>
    <dbReference type="NCBI Taxonomy" id="7217"/>
    <lineage>
        <taxon>Eukaryota</taxon>
        <taxon>Metazoa</taxon>
        <taxon>Ecdysozoa</taxon>
        <taxon>Arthropoda</taxon>
        <taxon>Hexapoda</taxon>
        <taxon>Insecta</taxon>
        <taxon>Pterygota</taxon>
        <taxon>Neoptera</taxon>
        <taxon>Endopterygota</taxon>
        <taxon>Diptera</taxon>
        <taxon>Brachycera</taxon>
        <taxon>Muscomorpha</taxon>
        <taxon>Ephydroidea</taxon>
        <taxon>Drosophilidae</taxon>
        <taxon>Drosophila</taxon>
        <taxon>Sophophora</taxon>
    </lineage>
</organism>
<comment type="pathway">
    <text evidence="11">Protein modification; protein glycosylation.</text>
</comment>
<name>B3MP25_DROAN</name>
<comment type="subcellular location">
    <subcellularLocation>
        <location evidence="1 11">Golgi apparatus membrane</location>
        <topology evidence="1 11">Single-pass type II membrane protein</topology>
    </subcellularLocation>
</comment>
<dbReference type="Pfam" id="PF00652">
    <property type="entry name" value="Ricin_B_lectin"/>
    <property type="match status" value="1"/>
</dbReference>
<keyword evidence="14" id="KW-1185">Reference proteome</keyword>
<keyword evidence="7 11" id="KW-0333">Golgi apparatus</keyword>
<keyword evidence="6" id="KW-1133">Transmembrane helix</keyword>
<dbReference type="InParanoid" id="B3MP25"/>
<gene>
    <name evidence="13" type="primary">Dana\GF15237</name>
    <name evidence="13" type="synonym">dana_GLEANR_16003</name>
    <name evidence="13" type="ORF">GF15237</name>
</gene>
<dbReference type="GeneID" id="6498050"/>
<keyword evidence="8" id="KW-0472">Membrane</keyword>
<reference evidence="13 14" key="1">
    <citation type="journal article" date="2007" name="Nature">
        <title>Evolution of genes and genomes on the Drosophila phylogeny.</title>
        <authorList>
            <consortium name="Drosophila 12 Genomes Consortium"/>
            <person name="Clark A.G."/>
            <person name="Eisen M.B."/>
            <person name="Smith D.R."/>
            <person name="Bergman C.M."/>
            <person name="Oliver B."/>
            <person name="Markow T.A."/>
            <person name="Kaufman T.C."/>
            <person name="Kellis M."/>
            <person name="Gelbart W."/>
            <person name="Iyer V.N."/>
            <person name="Pollard D.A."/>
            <person name="Sackton T.B."/>
            <person name="Larracuente A.M."/>
            <person name="Singh N.D."/>
            <person name="Abad J.P."/>
            <person name="Abt D.N."/>
            <person name="Adryan B."/>
            <person name="Aguade M."/>
            <person name="Akashi H."/>
            <person name="Anderson W.W."/>
            <person name="Aquadro C.F."/>
            <person name="Ardell D.H."/>
            <person name="Arguello R."/>
            <person name="Artieri C.G."/>
            <person name="Barbash D.A."/>
            <person name="Barker D."/>
            <person name="Barsanti P."/>
            <person name="Batterham P."/>
            <person name="Batzoglou S."/>
            <person name="Begun D."/>
            <person name="Bhutkar A."/>
            <person name="Blanco E."/>
            <person name="Bosak S.A."/>
            <person name="Bradley R.K."/>
            <person name="Brand A.D."/>
            <person name="Brent M.R."/>
            <person name="Brooks A.N."/>
            <person name="Brown R.H."/>
            <person name="Butlin R.K."/>
            <person name="Caggese C."/>
            <person name="Calvi B.R."/>
            <person name="Bernardo de Carvalho A."/>
            <person name="Caspi A."/>
            <person name="Castrezana S."/>
            <person name="Celniker S.E."/>
            <person name="Chang J.L."/>
            <person name="Chapple C."/>
            <person name="Chatterji S."/>
            <person name="Chinwalla A."/>
            <person name="Civetta A."/>
            <person name="Clifton S.W."/>
            <person name="Comeron J.M."/>
            <person name="Costello J.C."/>
            <person name="Coyne J.A."/>
            <person name="Daub J."/>
            <person name="David R.G."/>
            <person name="Delcher A.L."/>
            <person name="Delehaunty K."/>
            <person name="Do C.B."/>
            <person name="Ebling H."/>
            <person name="Edwards K."/>
            <person name="Eickbush T."/>
            <person name="Evans J.D."/>
            <person name="Filipski A."/>
            <person name="Findeiss S."/>
            <person name="Freyhult E."/>
            <person name="Fulton L."/>
            <person name="Fulton R."/>
            <person name="Garcia A.C."/>
            <person name="Gardiner A."/>
            <person name="Garfield D.A."/>
            <person name="Garvin B.E."/>
            <person name="Gibson G."/>
            <person name="Gilbert D."/>
            <person name="Gnerre S."/>
            <person name="Godfrey J."/>
            <person name="Good R."/>
            <person name="Gotea V."/>
            <person name="Gravely B."/>
            <person name="Greenberg A.J."/>
            <person name="Griffiths-Jones S."/>
            <person name="Gross S."/>
            <person name="Guigo R."/>
            <person name="Gustafson E.A."/>
            <person name="Haerty W."/>
            <person name="Hahn M.W."/>
            <person name="Halligan D.L."/>
            <person name="Halpern A.L."/>
            <person name="Halter G.M."/>
            <person name="Han M.V."/>
            <person name="Heger A."/>
            <person name="Hillier L."/>
            <person name="Hinrichs A.S."/>
            <person name="Holmes I."/>
            <person name="Hoskins R.A."/>
            <person name="Hubisz M.J."/>
            <person name="Hultmark D."/>
            <person name="Huntley M.A."/>
            <person name="Jaffe D.B."/>
            <person name="Jagadeeshan S."/>
            <person name="Jeck W.R."/>
            <person name="Johnson J."/>
            <person name="Jones C.D."/>
            <person name="Jordan W.C."/>
            <person name="Karpen G.H."/>
            <person name="Kataoka E."/>
            <person name="Keightley P.D."/>
            <person name="Kheradpour P."/>
            <person name="Kirkness E.F."/>
            <person name="Koerich L.B."/>
            <person name="Kristiansen K."/>
            <person name="Kudrna D."/>
            <person name="Kulathinal R.J."/>
            <person name="Kumar S."/>
            <person name="Kwok R."/>
            <person name="Lander E."/>
            <person name="Langley C.H."/>
            <person name="Lapoint R."/>
            <person name="Lazzaro B.P."/>
            <person name="Lee S.J."/>
            <person name="Levesque L."/>
            <person name="Li R."/>
            <person name="Lin C.F."/>
            <person name="Lin M.F."/>
            <person name="Lindblad-Toh K."/>
            <person name="Llopart A."/>
            <person name="Long M."/>
            <person name="Low L."/>
            <person name="Lozovsky E."/>
            <person name="Lu J."/>
            <person name="Luo M."/>
            <person name="Machado C.A."/>
            <person name="Makalowski W."/>
            <person name="Marzo M."/>
            <person name="Matsuda M."/>
            <person name="Matzkin L."/>
            <person name="McAllister B."/>
            <person name="McBride C.S."/>
            <person name="McKernan B."/>
            <person name="McKernan K."/>
            <person name="Mendez-Lago M."/>
            <person name="Minx P."/>
            <person name="Mollenhauer M.U."/>
            <person name="Montooth K."/>
            <person name="Mount S.M."/>
            <person name="Mu X."/>
            <person name="Myers E."/>
            <person name="Negre B."/>
            <person name="Newfeld S."/>
            <person name="Nielsen R."/>
            <person name="Noor M.A."/>
            <person name="O'Grady P."/>
            <person name="Pachter L."/>
            <person name="Papaceit M."/>
            <person name="Parisi M.J."/>
            <person name="Parisi M."/>
            <person name="Parts L."/>
            <person name="Pedersen J.S."/>
            <person name="Pesole G."/>
            <person name="Phillippy A.M."/>
            <person name="Ponting C.P."/>
            <person name="Pop M."/>
            <person name="Porcelli D."/>
            <person name="Powell J.R."/>
            <person name="Prohaska S."/>
            <person name="Pruitt K."/>
            <person name="Puig M."/>
            <person name="Quesneville H."/>
            <person name="Ram K.R."/>
            <person name="Rand D."/>
            <person name="Rasmussen M.D."/>
            <person name="Reed L.K."/>
            <person name="Reenan R."/>
            <person name="Reily A."/>
            <person name="Remington K.A."/>
            <person name="Rieger T.T."/>
            <person name="Ritchie M.G."/>
            <person name="Robin C."/>
            <person name="Rogers Y.H."/>
            <person name="Rohde C."/>
            <person name="Rozas J."/>
            <person name="Rubenfield M.J."/>
            <person name="Ruiz A."/>
            <person name="Russo S."/>
            <person name="Salzberg S.L."/>
            <person name="Sanchez-Gracia A."/>
            <person name="Saranga D.J."/>
            <person name="Sato H."/>
            <person name="Schaeffer S.W."/>
            <person name="Schatz M.C."/>
            <person name="Schlenke T."/>
            <person name="Schwartz R."/>
            <person name="Segarra C."/>
            <person name="Singh R.S."/>
            <person name="Sirot L."/>
            <person name="Sirota M."/>
            <person name="Sisneros N.B."/>
            <person name="Smith C.D."/>
            <person name="Smith T.F."/>
            <person name="Spieth J."/>
            <person name="Stage D.E."/>
            <person name="Stark A."/>
            <person name="Stephan W."/>
            <person name="Strausberg R.L."/>
            <person name="Strempel S."/>
            <person name="Sturgill D."/>
            <person name="Sutton G."/>
            <person name="Sutton G.G."/>
            <person name="Tao W."/>
            <person name="Teichmann S."/>
            <person name="Tobari Y.N."/>
            <person name="Tomimura Y."/>
            <person name="Tsolas J.M."/>
            <person name="Valente V.L."/>
            <person name="Venter E."/>
            <person name="Venter J.C."/>
            <person name="Vicario S."/>
            <person name="Vieira F.G."/>
            <person name="Vilella A.J."/>
            <person name="Villasante A."/>
            <person name="Walenz B."/>
            <person name="Wang J."/>
            <person name="Wasserman M."/>
            <person name="Watts T."/>
            <person name="Wilson D."/>
            <person name="Wilson R.K."/>
            <person name="Wing R.A."/>
            <person name="Wolfner M.F."/>
            <person name="Wong A."/>
            <person name="Wong G.K."/>
            <person name="Wu C.I."/>
            <person name="Wu G."/>
            <person name="Yamamoto D."/>
            <person name="Yang H.P."/>
            <person name="Yang S.P."/>
            <person name="Yorke J.A."/>
            <person name="Yoshida K."/>
            <person name="Zdobnov E."/>
            <person name="Zhang P."/>
            <person name="Zhang Y."/>
            <person name="Zimin A.V."/>
            <person name="Baldwin J."/>
            <person name="Abdouelleil A."/>
            <person name="Abdulkadir J."/>
            <person name="Abebe A."/>
            <person name="Abera B."/>
            <person name="Abreu J."/>
            <person name="Acer S.C."/>
            <person name="Aftuck L."/>
            <person name="Alexander A."/>
            <person name="An P."/>
            <person name="Anderson E."/>
            <person name="Anderson S."/>
            <person name="Arachi H."/>
            <person name="Azer M."/>
            <person name="Bachantsang P."/>
            <person name="Barry A."/>
            <person name="Bayul T."/>
            <person name="Berlin A."/>
            <person name="Bessette D."/>
            <person name="Bloom T."/>
            <person name="Blye J."/>
            <person name="Boguslavskiy L."/>
            <person name="Bonnet C."/>
            <person name="Boukhgalter B."/>
            <person name="Bourzgui I."/>
            <person name="Brown A."/>
            <person name="Cahill P."/>
            <person name="Channer S."/>
            <person name="Cheshatsang Y."/>
            <person name="Chuda L."/>
            <person name="Citroen M."/>
            <person name="Collymore A."/>
            <person name="Cooke P."/>
            <person name="Costello M."/>
            <person name="D'Aco K."/>
            <person name="Daza R."/>
            <person name="De Haan G."/>
            <person name="DeGray S."/>
            <person name="DeMaso C."/>
            <person name="Dhargay N."/>
            <person name="Dooley K."/>
            <person name="Dooley E."/>
            <person name="Doricent M."/>
            <person name="Dorje P."/>
            <person name="Dorjee K."/>
            <person name="Dupes A."/>
            <person name="Elong R."/>
            <person name="Falk J."/>
            <person name="Farina A."/>
            <person name="Faro S."/>
            <person name="Ferguson D."/>
            <person name="Fisher S."/>
            <person name="Foley C.D."/>
            <person name="Franke A."/>
            <person name="Friedrich D."/>
            <person name="Gadbois L."/>
            <person name="Gearin G."/>
            <person name="Gearin C.R."/>
            <person name="Giannoukos G."/>
            <person name="Goode T."/>
            <person name="Graham J."/>
            <person name="Grandbois E."/>
            <person name="Grewal S."/>
            <person name="Gyaltsen K."/>
            <person name="Hafez N."/>
            <person name="Hagos B."/>
            <person name="Hall J."/>
            <person name="Henson C."/>
            <person name="Hollinger A."/>
            <person name="Honan T."/>
            <person name="Huard M.D."/>
            <person name="Hughes L."/>
            <person name="Hurhula B."/>
            <person name="Husby M.E."/>
            <person name="Kamat A."/>
            <person name="Kanga B."/>
            <person name="Kashin S."/>
            <person name="Khazanovich D."/>
            <person name="Kisner P."/>
            <person name="Lance K."/>
            <person name="Lara M."/>
            <person name="Lee W."/>
            <person name="Lennon N."/>
            <person name="Letendre F."/>
            <person name="LeVine R."/>
            <person name="Lipovsky A."/>
            <person name="Liu X."/>
            <person name="Liu J."/>
            <person name="Liu S."/>
            <person name="Lokyitsang T."/>
            <person name="Lokyitsang Y."/>
            <person name="Lubonja R."/>
            <person name="Lui A."/>
            <person name="MacDonald P."/>
            <person name="Magnisalis V."/>
            <person name="Maru K."/>
            <person name="Matthews C."/>
            <person name="McCusker W."/>
            <person name="McDonough S."/>
            <person name="Mehta T."/>
            <person name="Meldrim J."/>
            <person name="Meneus L."/>
            <person name="Mihai O."/>
            <person name="Mihalev A."/>
            <person name="Mihova T."/>
            <person name="Mittelman R."/>
            <person name="Mlenga V."/>
            <person name="Montmayeur A."/>
            <person name="Mulrain L."/>
            <person name="Navidi A."/>
            <person name="Naylor J."/>
            <person name="Negash T."/>
            <person name="Nguyen T."/>
            <person name="Nguyen N."/>
            <person name="Nicol R."/>
            <person name="Norbu C."/>
            <person name="Norbu N."/>
            <person name="Novod N."/>
            <person name="O'Neill B."/>
            <person name="Osman S."/>
            <person name="Markiewicz E."/>
            <person name="Oyono O.L."/>
            <person name="Patti C."/>
            <person name="Phunkhang P."/>
            <person name="Pierre F."/>
            <person name="Priest M."/>
            <person name="Raghuraman S."/>
            <person name="Rege F."/>
            <person name="Reyes R."/>
            <person name="Rise C."/>
            <person name="Rogov P."/>
            <person name="Ross K."/>
            <person name="Ryan E."/>
            <person name="Settipalli S."/>
            <person name="Shea T."/>
            <person name="Sherpa N."/>
            <person name="Shi L."/>
            <person name="Shih D."/>
            <person name="Sparrow T."/>
            <person name="Spaulding J."/>
            <person name="Stalker J."/>
            <person name="Stange-Thomann N."/>
            <person name="Stavropoulos S."/>
            <person name="Stone C."/>
            <person name="Strader C."/>
            <person name="Tesfaye S."/>
            <person name="Thomson T."/>
            <person name="Thoulutsang Y."/>
            <person name="Thoulutsang D."/>
            <person name="Topham K."/>
            <person name="Topping I."/>
            <person name="Tsamla T."/>
            <person name="Vassiliev H."/>
            <person name="Vo A."/>
            <person name="Wangchuk T."/>
            <person name="Wangdi T."/>
            <person name="Weiand M."/>
            <person name="Wilkinson J."/>
            <person name="Wilson A."/>
            <person name="Yadav S."/>
            <person name="Young G."/>
            <person name="Yu Q."/>
            <person name="Zembek L."/>
            <person name="Zhong D."/>
            <person name="Zimmer A."/>
            <person name="Zwirko Z."/>
            <person name="Jaffe D.B."/>
            <person name="Alvarez P."/>
            <person name="Brockman W."/>
            <person name="Butler J."/>
            <person name="Chin C."/>
            <person name="Gnerre S."/>
            <person name="Grabherr M."/>
            <person name="Kleber M."/>
            <person name="Mauceli E."/>
            <person name="MacCallum I."/>
        </authorList>
    </citation>
    <scope>NUCLEOTIDE SEQUENCE [LARGE SCALE GENOMIC DNA]</scope>
    <source>
        <strain evidence="14">Tucson 14024-0371.13</strain>
    </source>
</reference>
<dbReference type="SMART" id="SM00458">
    <property type="entry name" value="RICIN"/>
    <property type="match status" value="1"/>
</dbReference>
<comment type="cofactor">
    <cofactor evidence="11">
        <name>Mn(2+)</name>
        <dbReference type="ChEBI" id="CHEBI:29035"/>
    </cofactor>
</comment>
<dbReference type="InterPro" id="IPR045885">
    <property type="entry name" value="GalNAc-T"/>
</dbReference>
<evidence type="ECO:0000313" key="14">
    <source>
        <dbReference type="Proteomes" id="UP000007801"/>
    </source>
</evidence>
<dbReference type="HOGENOM" id="CLU_013477_0_1_1"/>
<dbReference type="GO" id="GO:0004653">
    <property type="term" value="F:polypeptide N-acetylgalactosaminyltransferase activity"/>
    <property type="evidence" value="ECO:0007669"/>
    <property type="project" value="TreeGrafter"/>
</dbReference>
<dbReference type="eggNOG" id="KOG3736">
    <property type="taxonomic scope" value="Eukaryota"/>
</dbReference>
<accession>B3MP25</accession>
<evidence type="ECO:0000256" key="2">
    <source>
        <dbReference type="ARBA" id="ARBA00005680"/>
    </source>
</evidence>
<dbReference type="SUPFAM" id="SSF50370">
    <property type="entry name" value="Ricin B-like lectins"/>
    <property type="match status" value="1"/>
</dbReference>
<evidence type="ECO:0000256" key="8">
    <source>
        <dbReference type="ARBA" id="ARBA00023136"/>
    </source>
</evidence>
<evidence type="ECO:0000256" key="11">
    <source>
        <dbReference type="RuleBase" id="RU361242"/>
    </source>
</evidence>
<dbReference type="EC" id="2.4.1.-" evidence="11"/>
<evidence type="ECO:0000313" key="13">
    <source>
        <dbReference type="EMBL" id="EDV31191.1"/>
    </source>
</evidence>
<dbReference type="EMBL" id="CH902620">
    <property type="protein sequence ID" value="EDV31191.1"/>
    <property type="molecule type" value="Genomic_DNA"/>
</dbReference>
<dbReference type="CDD" id="cd02510">
    <property type="entry name" value="pp-GalNAc-T"/>
    <property type="match status" value="1"/>
</dbReference>
<keyword evidence="5" id="KW-0735">Signal-anchor</keyword>
<proteinExistence type="inferred from homology"/>
<dbReference type="PANTHER" id="PTHR11675">
    <property type="entry name" value="N-ACETYLGALACTOSAMINYLTRANSFERASE"/>
    <property type="match status" value="1"/>
</dbReference>
<dbReference type="Pfam" id="PF00535">
    <property type="entry name" value="Glycos_transf_2"/>
    <property type="match status" value="1"/>
</dbReference>
<evidence type="ECO:0000256" key="10">
    <source>
        <dbReference type="ARBA" id="ARBA00023180"/>
    </source>
</evidence>
<dbReference type="PROSITE" id="PS50231">
    <property type="entry name" value="RICIN_B_LECTIN"/>
    <property type="match status" value="1"/>
</dbReference>
<dbReference type="KEGG" id="dan:6498050"/>
<dbReference type="Proteomes" id="UP000007801">
    <property type="component" value="Unassembled WGS sequence"/>
</dbReference>
<dbReference type="UniPathway" id="UPA00378"/>
<evidence type="ECO:0000256" key="6">
    <source>
        <dbReference type="ARBA" id="ARBA00022989"/>
    </source>
</evidence>
<keyword evidence="11" id="KW-0808">Transferase</keyword>